<evidence type="ECO:0000256" key="1">
    <source>
        <dbReference type="ARBA" id="ARBA00001947"/>
    </source>
</evidence>
<name>A0A916XUB9_9HYPH</name>
<protein>
    <submittedName>
        <fullName evidence="7">Acetylpolyamine amidohydrolase</fullName>
    </submittedName>
</protein>
<evidence type="ECO:0000256" key="3">
    <source>
        <dbReference type="ARBA" id="ARBA00022723"/>
    </source>
</evidence>
<feature type="domain" description="Histone deacetylase" evidence="6">
    <location>
        <begin position="28"/>
        <end position="342"/>
    </location>
</feature>
<dbReference type="GO" id="GO:0040029">
    <property type="term" value="P:epigenetic regulation of gene expression"/>
    <property type="evidence" value="ECO:0007669"/>
    <property type="project" value="TreeGrafter"/>
</dbReference>
<dbReference type="GO" id="GO:0004407">
    <property type="term" value="F:histone deacetylase activity"/>
    <property type="evidence" value="ECO:0007669"/>
    <property type="project" value="TreeGrafter"/>
</dbReference>
<dbReference type="PANTHER" id="PTHR10625:SF17">
    <property type="entry name" value="HISTONE DEACETYLASE 8"/>
    <property type="match status" value="1"/>
</dbReference>
<dbReference type="GO" id="GO:0016787">
    <property type="term" value="F:hydrolase activity"/>
    <property type="evidence" value="ECO:0007669"/>
    <property type="project" value="UniProtKB-KW"/>
</dbReference>
<dbReference type="InterPro" id="IPR023696">
    <property type="entry name" value="Ureohydrolase_dom_sf"/>
</dbReference>
<evidence type="ECO:0000313" key="8">
    <source>
        <dbReference type="Proteomes" id="UP000613160"/>
    </source>
</evidence>
<keyword evidence="4" id="KW-0378">Hydrolase</keyword>
<organism evidence="7 8">
    <name type="scientific">Aureimonas glaciei</name>
    <dbReference type="NCBI Taxonomy" id="1776957"/>
    <lineage>
        <taxon>Bacteria</taxon>
        <taxon>Pseudomonadati</taxon>
        <taxon>Pseudomonadota</taxon>
        <taxon>Alphaproteobacteria</taxon>
        <taxon>Hyphomicrobiales</taxon>
        <taxon>Aurantimonadaceae</taxon>
        <taxon>Aureimonas</taxon>
    </lineage>
</organism>
<keyword evidence="3" id="KW-0479">Metal-binding</keyword>
<evidence type="ECO:0000259" key="6">
    <source>
        <dbReference type="Pfam" id="PF00850"/>
    </source>
</evidence>
<dbReference type="Gene3D" id="3.40.800.20">
    <property type="entry name" value="Histone deacetylase domain"/>
    <property type="match status" value="1"/>
</dbReference>
<evidence type="ECO:0000256" key="2">
    <source>
        <dbReference type="ARBA" id="ARBA00005947"/>
    </source>
</evidence>
<proteinExistence type="inferred from homology"/>
<dbReference type="GO" id="GO:0046872">
    <property type="term" value="F:metal ion binding"/>
    <property type="evidence" value="ECO:0007669"/>
    <property type="project" value="UniProtKB-KW"/>
</dbReference>
<gene>
    <name evidence="7" type="ORF">GCM10011335_13850</name>
</gene>
<dbReference type="Pfam" id="PF00850">
    <property type="entry name" value="Hist_deacetyl"/>
    <property type="match status" value="1"/>
</dbReference>
<accession>A0A916XUB9</accession>
<evidence type="ECO:0000313" key="7">
    <source>
        <dbReference type="EMBL" id="GGD12179.1"/>
    </source>
</evidence>
<keyword evidence="5" id="KW-0862">Zinc</keyword>
<dbReference type="RefSeq" id="WP_188849868.1">
    <property type="nucleotide sequence ID" value="NZ_BMJJ01000003.1"/>
</dbReference>
<dbReference type="AlphaFoldDB" id="A0A916XUB9"/>
<comment type="caution">
    <text evidence="7">The sequence shown here is derived from an EMBL/GenBank/DDBJ whole genome shotgun (WGS) entry which is preliminary data.</text>
</comment>
<evidence type="ECO:0000256" key="4">
    <source>
        <dbReference type="ARBA" id="ARBA00022801"/>
    </source>
</evidence>
<reference evidence="7" key="2">
    <citation type="submission" date="2020-09" db="EMBL/GenBank/DDBJ databases">
        <authorList>
            <person name="Sun Q."/>
            <person name="Zhou Y."/>
        </authorList>
    </citation>
    <scope>NUCLEOTIDE SEQUENCE</scope>
    <source>
        <strain evidence="7">CGMCC 1.15493</strain>
    </source>
</reference>
<dbReference type="Proteomes" id="UP000613160">
    <property type="component" value="Unassembled WGS sequence"/>
</dbReference>
<keyword evidence="8" id="KW-1185">Reference proteome</keyword>
<dbReference type="EMBL" id="BMJJ01000003">
    <property type="protein sequence ID" value="GGD12179.1"/>
    <property type="molecule type" value="Genomic_DNA"/>
</dbReference>
<dbReference type="InterPro" id="IPR023801">
    <property type="entry name" value="His_deacetylse_dom"/>
</dbReference>
<comment type="similarity">
    <text evidence="2">Belongs to the histone deacetylase family.</text>
</comment>
<dbReference type="CDD" id="cd10001">
    <property type="entry name" value="HDAC_classII_APAH"/>
    <property type="match status" value="1"/>
</dbReference>
<reference evidence="7" key="1">
    <citation type="journal article" date="2014" name="Int. J. Syst. Evol. Microbiol.">
        <title>Complete genome sequence of Corynebacterium casei LMG S-19264T (=DSM 44701T), isolated from a smear-ripened cheese.</title>
        <authorList>
            <consortium name="US DOE Joint Genome Institute (JGI-PGF)"/>
            <person name="Walter F."/>
            <person name="Albersmeier A."/>
            <person name="Kalinowski J."/>
            <person name="Ruckert C."/>
        </authorList>
    </citation>
    <scope>NUCLEOTIDE SEQUENCE</scope>
    <source>
        <strain evidence="7">CGMCC 1.15493</strain>
    </source>
</reference>
<dbReference type="InterPro" id="IPR037138">
    <property type="entry name" value="His_deacetylse_dom_sf"/>
</dbReference>
<evidence type="ECO:0000256" key="5">
    <source>
        <dbReference type="ARBA" id="ARBA00022833"/>
    </source>
</evidence>
<dbReference type="PRINTS" id="PR01270">
    <property type="entry name" value="HDASUPER"/>
</dbReference>
<dbReference type="InterPro" id="IPR000286">
    <property type="entry name" value="HDACs"/>
</dbReference>
<dbReference type="SUPFAM" id="SSF52768">
    <property type="entry name" value="Arginase/deacetylase"/>
    <property type="match status" value="1"/>
</dbReference>
<dbReference type="PANTHER" id="PTHR10625">
    <property type="entry name" value="HISTONE DEACETYLASE HDAC1-RELATED"/>
    <property type="match status" value="1"/>
</dbReference>
<comment type="cofactor">
    <cofactor evidence="1">
        <name>Zn(2+)</name>
        <dbReference type="ChEBI" id="CHEBI:29105"/>
    </cofactor>
</comment>
<sequence>MRLFFDPAQTAHRPTQYGVHGRLITPLENPARAETLIAKLSALGLQQEAPADHGLAPIHAVHADHYVAFLTEAYDLFQKLPNAGPEVLPNIHPYVSSGADFAPRGKPRTTGILGRTGWYIGDLSCAMMDGTFRAAYASAQTAIAAAEAVRSGERASFALCRPPGHHAYADRANGFCFFNNASISAEILRKTYSRVAILDIDTHHGDGTQAIFYRRSDVLVASTHTDPSAYYPHFAGYAEETGAGDGEGFNLNLPLPFGADDEAFVAAVERLAEKVSSFGAEALVISAGWDAHRDDPLSKLAVTTEAYGRIGTILGGLGLPTVIVQEGGYSLAAVAEAAPLFTERFQAAHELG</sequence>